<feature type="domain" description="Bacterial Ig-like" evidence="1">
    <location>
        <begin position="61"/>
        <end position="161"/>
    </location>
</feature>
<sequence length="164" mass="18374">MFKVNCLILMSAIGFGACQDSRGTKNSELPAQEVLMNDTMKSKNKSEAIELLVSPSTFDINNKNKTGKYTLYNNSDNEVIVSSSIVIEIWSGNDWQIVPLVKNFVFEDITYATRQKESQDFTLALSNILEDGGTVKGKYKITKEVWTLGKESQKSLLSAEFEIK</sequence>
<protein>
    <recommendedName>
        <fullName evidence="1">Bacterial Ig-like domain-containing protein</fullName>
    </recommendedName>
</protein>
<dbReference type="InterPro" id="IPR046878">
    <property type="entry name" value="Big_14"/>
</dbReference>
<evidence type="ECO:0000313" key="3">
    <source>
        <dbReference type="Proteomes" id="UP000268372"/>
    </source>
</evidence>
<dbReference type="Pfam" id="PF20251">
    <property type="entry name" value="Big_14"/>
    <property type="match status" value="1"/>
</dbReference>
<dbReference type="PROSITE" id="PS51257">
    <property type="entry name" value="PROKAR_LIPOPROTEIN"/>
    <property type="match status" value="1"/>
</dbReference>
<name>A0A3P1B3H5_9FLAO</name>
<reference evidence="2 3" key="1">
    <citation type="submission" date="2018-11" db="EMBL/GenBank/DDBJ databases">
        <title>Flavobacterium sp. nov., YIM 102796 draft genome.</title>
        <authorList>
            <person name="Li G."/>
            <person name="Jiang Y."/>
        </authorList>
    </citation>
    <scope>NUCLEOTIDE SEQUENCE [LARGE SCALE GENOMIC DNA]</scope>
    <source>
        <strain evidence="2 3">YIM 102796</strain>
    </source>
</reference>
<gene>
    <name evidence="2" type="ORF">EG242_05370</name>
</gene>
<dbReference type="OrthoDB" id="9941360at2"/>
<organism evidence="2 3">
    <name type="scientific">Paenimyroides viscosum</name>
    <dbReference type="NCBI Taxonomy" id="2488729"/>
    <lineage>
        <taxon>Bacteria</taxon>
        <taxon>Pseudomonadati</taxon>
        <taxon>Bacteroidota</taxon>
        <taxon>Flavobacteriia</taxon>
        <taxon>Flavobacteriales</taxon>
        <taxon>Flavobacteriaceae</taxon>
        <taxon>Paenimyroides</taxon>
    </lineage>
</organism>
<accession>A0A3P1B3H5</accession>
<dbReference type="AlphaFoldDB" id="A0A3P1B3H5"/>
<dbReference type="Proteomes" id="UP000268372">
    <property type="component" value="Unassembled WGS sequence"/>
</dbReference>
<evidence type="ECO:0000259" key="1">
    <source>
        <dbReference type="Pfam" id="PF20251"/>
    </source>
</evidence>
<comment type="caution">
    <text evidence="2">The sequence shown here is derived from an EMBL/GenBank/DDBJ whole genome shotgun (WGS) entry which is preliminary data.</text>
</comment>
<dbReference type="RefSeq" id="WP_124898876.1">
    <property type="nucleotide sequence ID" value="NZ_RQTJ01000008.1"/>
</dbReference>
<proteinExistence type="predicted"/>
<evidence type="ECO:0000313" key="2">
    <source>
        <dbReference type="EMBL" id="RRA95551.1"/>
    </source>
</evidence>
<dbReference type="EMBL" id="RQTJ01000008">
    <property type="protein sequence ID" value="RRA95551.1"/>
    <property type="molecule type" value="Genomic_DNA"/>
</dbReference>
<keyword evidence="3" id="KW-1185">Reference proteome</keyword>